<evidence type="ECO:0008006" key="4">
    <source>
        <dbReference type="Google" id="ProtNLM"/>
    </source>
</evidence>
<sequence length="95" mass="11267">MPRFPFTKQVNFVIASMILHNFIRINANIEEEFKPYDDDEDKLPSDDDEENATQDVFEYRHPNREMDKKCDSILTVCNFRLVRKYTPSSTSLSEE</sequence>
<accession>A0AAD9ZVX1</accession>
<evidence type="ECO:0000256" key="1">
    <source>
        <dbReference type="SAM" id="MobiDB-lite"/>
    </source>
</evidence>
<evidence type="ECO:0000313" key="2">
    <source>
        <dbReference type="EMBL" id="KAK3193917.1"/>
    </source>
</evidence>
<keyword evidence="3" id="KW-1185">Reference proteome</keyword>
<evidence type="ECO:0000313" key="3">
    <source>
        <dbReference type="Proteomes" id="UP001281410"/>
    </source>
</evidence>
<gene>
    <name evidence="2" type="ORF">Dsin_025227</name>
</gene>
<feature type="compositionally biased region" description="Acidic residues" evidence="1">
    <location>
        <begin position="37"/>
        <end position="52"/>
    </location>
</feature>
<dbReference type="Proteomes" id="UP001281410">
    <property type="component" value="Unassembled WGS sequence"/>
</dbReference>
<dbReference type="AlphaFoldDB" id="A0AAD9ZVX1"/>
<comment type="caution">
    <text evidence="2">The sequence shown here is derived from an EMBL/GenBank/DDBJ whole genome shotgun (WGS) entry which is preliminary data.</text>
</comment>
<dbReference type="EMBL" id="JANJYJ010000008">
    <property type="protein sequence ID" value="KAK3193917.1"/>
    <property type="molecule type" value="Genomic_DNA"/>
</dbReference>
<name>A0AAD9ZVX1_9ROSI</name>
<proteinExistence type="predicted"/>
<reference evidence="2" key="1">
    <citation type="journal article" date="2023" name="Plant J.">
        <title>Genome sequences and population genomics provide insights into the demographic history, inbreeding, and mutation load of two 'living fossil' tree species of Dipteronia.</title>
        <authorList>
            <person name="Feng Y."/>
            <person name="Comes H.P."/>
            <person name="Chen J."/>
            <person name="Zhu S."/>
            <person name="Lu R."/>
            <person name="Zhang X."/>
            <person name="Li P."/>
            <person name="Qiu J."/>
            <person name="Olsen K.M."/>
            <person name="Qiu Y."/>
        </authorList>
    </citation>
    <scope>NUCLEOTIDE SEQUENCE</scope>
    <source>
        <strain evidence="2">NBL</strain>
    </source>
</reference>
<feature type="region of interest" description="Disordered" evidence="1">
    <location>
        <begin position="34"/>
        <end position="53"/>
    </location>
</feature>
<protein>
    <recommendedName>
        <fullName evidence="4">DDE Tnp4 domain-containing protein</fullName>
    </recommendedName>
</protein>
<organism evidence="2 3">
    <name type="scientific">Dipteronia sinensis</name>
    <dbReference type="NCBI Taxonomy" id="43782"/>
    <lineage>
        <taxon>Eukaryota</taxon>
        <taxon>Viridiplantae</taxon>
        <taxon>Streptophyta</taxon>
        <taxon>Embryophyta</taxon>
        <taxon>Tracheophyta</taxon>
        <taxon>Spermatophyta</taxon>
        <taxon>Magnoliopsida</taxon>
        <taxon>eudicotyledons</taxon>
        <taxon>Gunneridae</taxon>
        <taxon>Pentapetalae</taxon>
        <taxon>rosids</taxon>
        <taxon>malvids</taxon>
        <taxon>Sapindales</taxon>
        <taxon>Sapindaceae</taxon>
        <taxon>Hippocastanoideae</taxon>
        <taxon>Acereae</taxon>
        <taxon>Dipteronia</taxon>
    </lineage>
</organism>